<keyword evidence="2" id="KW-1185">Reference proteome</keyword>
<sequence>MGATYMSNDDLKGLGAMSSGSNSTDFYNKALIAIITLMGVTEHLMARSDTDLKMAKLLSPNFNVFHIYTERSELYKDIFETPNDPTCVQDNKVTEEQQDVGVSNLMDVDQPYLANNVFDDVHVEDADQTKQQLTTPVKCKKRRHKSKKKSKKMIRTVFRPDGNEIPLLTWKECSLLLSAQAAIVEL</sequence>
<dbReference type="Proteomes" id="UP001151760">
    <property type="component" value="Unassembled WGS sequence"/>
</dbReference>
<proteinExistence type="predicted"/>
<gene>
    <name evidence="1" type="ORF">Tco_0748251</name>
</gene>
<evidence type="ECO:0000313" key="2">
    <source>
        <dbReference type="Proteomes" id="UP001151760"/>
    </source>
</evidence>
<name>A0ABQ4YW02_9ASTR</name>
<accession>A0ABQ4YW02</accession>
<organism evidence="1 2">
    <name type="scientific">Tanacetum coccineum</name>
    <dbReference type="NCBI Taxonomy" id="301880"/>
    <lineage>
        <taxon>Eukaryota</taxon>
        <taxon>Viridiplantae</taxon>
        <taxon>Streptophyta</taxon>
        <taxon>Embryophyta</taxon>
        <taxon>Tracheophyta</taxon>
        <taxon>Spermatophyta</taxon>
        <taxon>Magnoliopsida</taxon>
        <taxon>eudicotyledons</taxon>
        <taxon>Gunneridae</taxon>
        <taxon>Pentapetalae</taxon>
        <taxon>asterids</taxon>
        <taxon>campanulids</taxon>
        <taxon>Asterales</taxon>
        <taxon>Asteraceae</taxon>
        <taxon>Asteroideae</taxon>
        <taxon>Anthemideae</taxon>
        <taxon>Anthemidinae</taxon>
        <taxon>Tanacetum</taxon>
    </lineage>
</organism>
<reference evidence="1" key="2">
    <citation type="submission" date="2022-01" db="EMBL/GenBank/DDBJ databases">
        <authorList>
            <person name="Yamashiro T."/>
            <person name="Shiraishi A."/>
            <person name="Satake H."/>
            <person name="Nakayama K."/>
        </authorList>
    </citation>
    <scope>NUCLEOTIDE SEQUENCE</scope>
</reference>
<protein>
    <submittedName>
        <fullName evidence="1">Uncharacterized protein</fullName>
    </submittedName>
</protein>
<dbReference type="EMBL" id="BQNB010010768">
    <property type="protein sequence ID" value="GJS81710.1"/>
    <property type="molecule type" value="Genomic_DNA"/>
</dbReference>
<reference evidence="1" key="1">
    <citation type="journal article" date="2022" name="Int. J. Mol. Sci.">
        <title>Draft Genome of Tanacetum Coccineum: Genomic Comparison of Closely Related Tanacetum-Family Plants.</title>
        <authorList>
            <person name="Yamashiro T."/>
            <person name="Shiraishi A."/>
            <person name="Nakayama K."/>
            <person name="Satake H."/>
        </authorList>
    </citation>
    <scope>NUCLEOTIDE SEQUENCE</scope>
</reference>
<evidence type="ECO:0000313" key="1">
    <source>
        <dbReference type="EMBL" id="GJS81710.1"/>
    </source>
</evidence>
<comment type="caution">
    <text evidence="1">The sequence shown here is derived from an EMBL/GenBank/DDBJ whole genome shotgun (WGS) entry which is preliminary data.</text>
</comment>